<dbReference type="Gene3D" id="3.30.200.20">
    <property type="entry name" value="Phosphorylase Kinase, domain 1"/>
    <property type="match status" value="1"/>
</dbReference>
<dbReference type="InterPro" id="IPR011009">
    <property type="entry name" value="Kinase-like_dom_sf"/>
</dbReference>
<dbReference type="InterPro" id="IPR051678">
    <property type="entry name" value="AGP_Transferase"/>
</dbReference>
<dbReference type="EMBL" id="RKHJ01000001">
    <property type="protein sequence ID" value="ROR66961.1"/>
    <property type="molecule type" value="Genomic_DNA"/>
</dbReference>
<evidence type="ECO:0000313" key="2">
    <source>
        <dbReference type="EMBL" id="ROR66961.1"/>
    </source>
</evidence>
<keyword evidence="2" id="KW-0418">Kinase</keyword>
<evidence type="ECO:0000259" key="1">
    <source>
        <dbReference type="Pfam" id="PF01636"/>
    </source>
</evidence>
<dbReference type="CDD" id="cd05155">
    <property type="entry name" value="APH_ChoK_like_1"/>
    <property type="match status" value="1"/>
</dbReference>
<sequence>MRSDGATIDGATIDAPLVRALLSEQFPAWAALPLRPVDEGGNDHRMFRLGDALSVRLPSAPGYVPQVEKEQSWLPRLAATVPLPIPTVVGAGRASARFSAPWSVYGWLEGEPAWSAAIDDPERFAADLARFLVALRGADTAGAPAPGPHSAFRGGPLEHWDDEMRDLLLRVEGSERDGAAGIWRDALAAPHTGPTTWFHGDVSTHNLLVRDGELSAVIDFGCSGVGDTACDTVIVWTHLHGAARGVYRRELEVDDATWARGRGWAIWKALIMLDSRWPAQVALARRVLERLLDER</sequence>
<organism evidence="2 3">
    <name type="scientific">Agrococcus jenensis</name>
    <dbReference type="NCBI Taxonomy" id="46353"/>
    <lineage>
        <taxon>Bacteria</taxon>
        <taxon>Bacillati</taxon>
        <taxon>Actinomycetota</taxon>
        <taxon>Actinomycetes</taxon>
        <taxon>Micrococcales</taxon>
        <taxon>Microbacteriaceae</taxon>
        <taxon>Agrococcus</taxon>
    </lineage>
</organism>
<dbReference type="Pfam" id="PF01636">
    <property type="entry name" value="APH"/>
    <property type="match status" value="1"/>
</dbReference>
<evidence type="ECO:0000313" key="3">
    <source>
        <dbReference type="Proteomes" id="UP000275456"/>
    </source>
</evidence>
<keyword evidence="2" id="KW-0808">Transferase</keyword>
<dbReference type="AlphaFoldDB" id="A0A3N2AVA7"/>
<dbReference type="RefSeq" id="WP_245989890.1">
    <property type="nucleotide sequence ID" value="NZ_RKHJ01000001.1"/>
</dbReference>
<gene>
    <name evidence="2" type="ORF">EDD26_2358</name>
</gene>
<dbReference type="SUPFAM" id="SSF56112">
    <property type="entry name" value="Protein kinase-like (PK-like)"/>
    <property type="match status" value="1"/>
</dbReference>
<accession>A0A3N2AVA7</accession>
<feature type="domain" description="Aminoglycoside phosphotransferase" evidence="1">
    <location>
        <begin position="39"/>
        <end position="264"/>
    </location>
</feature>
<dbReference type="Gene3D" id="3.90.1200.10">
    <property type="match status" value="1"/>
</dbReference>
<protein>
    <submittedName>
        <fullName evidence="2">Aminoglycoside phosphotransferase (APT) family kinase protein</fullName>
    </submittedName>
</protein>
<comment type="caution">
    <text evidence="2">The sequence shown here is derived from an EMBL/GenBank/DDBJ whole genome shotgun (WGS) entry which is preliminary data.</text>
</comment>
<dbReference type="InterPro" id="IPR002575">
    <property type="entry name" value="Aminoglycoside_PTrfase"/>
</dbReference>
<dbReference type="GO" id="GO:0016301">
    <property type="term" value="F:kinase activity"/>
    <property type="evidence" value="ECO:0007669"/>
    <property type="project" value="UniProtKB-KW"/>
</dbReference>
<name>A0A3N2AVA7_9MICO</name>
<dbReference type="PANTHER" id="PTHR21310:SF42">
    <property type="entry name" value="BIFUNCTIONAL AAC_APH"/>
    <property type="match status" value="1"/>
</dbReference>
<dbReference type="Proteomes" id="UP000275456">
    <property type="component" value="Unassembled WGS sequence"/>
</dbReference>
<dbReference type="PANTHER" id="PTHR21310">
    <property type="entry name" value="AMINOGLYCOSIDE PHOSPHOTRANSFERASE-RELATED-RELATED"/>
    <property type="match status" value="1"/>
</dbReference>
<keyword evidence="3" id="KW-1185">Reference proteome</keyword>
<reference evidence="2 3" key="1">
    <citation type="submission" date="2018-11" db="EMBL/GenBank/DDBJ databases">
        <title>Sequencing the genomes of 1000 actinobacteria strains.</title>
        <authorList>
            <person name="Klenk H.-P."/>
        </authorList>
    </citation>
    <scope>NUCLEOTIDE SEQUENCE [LARGE SCALE GENOMIC DNA]</scope>
    <source>
        <strain evidence="2 3">DSM 9580</strain>
    </source>
</reference>
<proteinExistence type="predicted"/>